<keyword evidence="1 3" id="KW-0853">WD repeat</keyword>
<organism evidence="5 6">
    <name type="scientific">Carex littledalei</name>
    <dbReference type="NCBI Taxonomy" id="544730"/>
    <lineage>
        <taxon>Eukaryota</taxon>
        <taxon>Viridiplantae</taxon>
        <taxon>Streptophyta</taxon>
        <taxon>Embryophyta</taxon>
        <taxon>Tracheophyta</taxon>
        <taxon>Spermatophyta</taxon>
        <taxon>Magnoliopsida</taxon>
        <taxon>Liliopsida</taxon>
        <taxon>Poales</taxon>
        <taxon>Cyperaceae</taxon>
        <taxon>Cyperoideae</taxon>
        <taxon>Cariceae</taxon>
        <taxon>Carex</taxon>
        <taxon>Carex subgen. Euthyceras</taxon>
    </lineage>
</organism>
<evidence type="ECO:0000313" key="5">
    <source>
        <dbReference type="EMBL" id="KAF3342110.1"/>
    </source>
</evidence>
<dbReference type="InterPro" id="IPR036322">
    <property type="entry name" value="WD40_repeat_dom_sf"/>
</dbReference>
<dbReference type="InterPro" id="IPR015943">
    <property type="entry name" value="WD40/YVTN_repeat-like_dom_sf"/>
</dbReference>
<feature type="repeat" description="WD" evidence="3">
    <location>
        <begin position="352"/>
        <end position="392"/>
    </location>
</feature>
<feature type="repeat" description="WD" evidence="3">
    <location>
        <begin position="255"/>
        <end position="286"/>
    </location>
</feature>
<dbReference type="Proteomes" id="UP000623129">
    <property type="component" value="Unassembled WGS sequence"/>
</dbReference>
<dbReference type="Pfam" id="PF00400">
    <property type="entry name" value="WD40"/>
    <property type="match status" value="5"/>
</dbReference>
<dbReference type="PANTHER" id="PTHR22844">
    <property type="entry name" value="F-BOX AND WD40 DOMAIN PROTEIN"/>
    <property type="match status" value="1"/>
</dbReference>
<evidence type="ECO:0000313" key="6">
    <source>
        <dbReference type="Proteomes" id="UP000623129"/>
    </source>
</evidence>
<dbReference type="PRINTS" id="PR00320">
    <property type="entry name" value="GPROTEINBRPT"/>
</dbReference>
<accession>A0A833R3Q7</accession>
<dbReference type="SMART" id="SM00320">
    <property type="entry name" value="WD40"/>
    <property type="match status" value="7"/>
</dbReference>
<dbReference type="EMBL" id="SWLB01000001">
    <property type="protein sequence ID" value="KAF3342110.1"/>
    <property type="molecule type" value="Genomic_DNA"/>
</dbReference>
<name>A0A833R3Q7_9POAL</name>
<dbReference type="PROSITE" id="PS50082">
    <property type="entry name" value="WD_REPEATS_2"/>
    <property type="match status" value="3"/>
</dbReference>
<dbReference type="InterPro" id="IPR001680">
    <property type="entry name" value="WD40_rpt"/>
</dbReference>
<evidence type="ECO:0000256" key="1">
    <source>
        <dbReference type="ARBA" id="ARBA00022574"/>
    </source>
</evidence>
<sequence>MDHTRYKSFHTFLEENKVPPYNFPSSLTGVAMPEPARMSLSDLSLANSVPSTPGCTSPWILSPLHHATENLSFNKVQHSPPHSSNPSIYHHCLATLHRVDGNVHSISISNGLVFTASDSCWVSAWSLRDYLHWGFIHIGSRRNKVTTVLGHGGTLVTAHIDRRVRIWSVTTDPDLEPNPDLARVKPRKIATLPPKNQVASFLPAFFGKSSKKAQHHKDLILCMAFYNAEGLLYTGSRDSTVKSWKLSERRLTHSFVAHEGQINAMLVDQDDGCLFTASSDGCVKIWRRRVYGDGHHALIMSLRYQPSPVNCLALCRSRIYSCFVYSGSSDGYVNIWEKEDVSGRFNHAGNFLHGHRFAVLCLATATDRVVLSGSEDTTIRVWKREIGSSFHTCLAVMEGHRGPVRCMTTSMEVEVEGIGLLVYTASLDRMVKMWRVKVTEKEEEQENKDEEDGDGEKEAEFEMDPTLSPS</sequence>
<keyword evidence="6" id="KW-1185">Reference proteome</keyword>
<feature type="repeat" description="WD" evidence="3">
    <location>
        <begin position="213"/>
        <end position="254"/>
    </location>
</feature>
<evidence type="ECO:0000256" key="3">
    <source>
        <dbReference type="PROSITE-ProRule" id="PRU00221"/>
    </source>
</evidence>
<dbReference type="OrthoDB" id="190105at2759"/>
<evidence type="ECO:0000256" key="4">
    <source>
        <dbReference type="SAM" id="MobiDB-lite"/>
    </source>
</evidence>
<dbReference type="SUPFAM" id="SSF50978">
    <property type="entry name" value="WD40 repeat-like"/>
    <property type="match status" value="1"/>
</dbReference>
<reference evidence="5" key="1">
    <citation type="submission" date="2020-01" db="EMBL/GenBank/DDBJ databases">
        <title>Genome sequence of Kobresia littledalei, the first chromosome-level genome in the family Cyperaceae.</title>
        <authorList>
            <person name="Qu G."/>
        </authorList>
    </citation>
    <scope>NUCLEOTIDE SEQUENCE</scope>
    <source>
        <strain evidence="5">C.B.Clarke</strain>
        <tissue evidence="5">Leaf</tissue>
    </source>
</reference>
<keyword evidence="2" id="KW-0677">Repeat</keyword>
<dbReference type="PROSITE" id="PS50294">
    <property type="entry name" value="WD_REPEATS_REGION"/>
    <property type="match status" value="3"/>
</dbReference>
<protein>
    <submittedName>
        <fullName evidence="5">WD repeat-containing protein 86-like protein</fullName>
    </submittedName>
</protein>
<dbReference type="InterPro" id="IPR045182">
    <property type="entry name" value="JINGUBANG-like"/>
</dbReference>
<evidence type="ECO:0000256" key="2">
    <source>
        <dbReference type="ARBA" id="ARBA00022737"/>
    </source>
</evidence>
<dbReference type="InterPro" id="IPR020472">
    <property type="entry name" value="WD40_PAC1"/>
</dbReference>
<proteinExistence type="predicted"/>
<dbReference type="AlphaFoldDB" id="A0A833R3Q7"/>
<dbReference type="PANTHER" id="PTHR22844:SF213">
    <property type="entry name" value="OS01G0232200 PROTEIN"/>
    <property type="match status" value="1"/>
</dbReference>
<feature type="region of interest" description="Disordered" evidence="4">
    <location>
        <begin position="438"/>
        <end position="470"/>
    </location>
</feature>
<feature type="compositionally biased region" description="Acidic residues" evidence="4">
    <location>
        <begin position="441"/>
        <end position="463"/>
    </location>
</feature>
<comment type="caution">
    <text evidence="5">The sequence shown here is derived from an EMBL/GenBank/DDBJ whole genome shotgun (WGS) entry which is preliminary data.</text>
</comment>
<gene>
    <name evidence="5" type="ORF">FCM35_KLT00748</name>
</gene>
<dbReference type="Gene3D" id="2.130.10.10">
    <property type="entry name" value="YVTN repeat-like/Quinoprotein amine dehydrogenase"/>
    <property type="match status" value="3"/>
</dbReference>